<organism evidence="2 3">
    <name type="scientific">Amycolatopsis ultiminotia</name>
    <dbReference type="NCBI Taxonomy" id="543629"/>
    <lineage>
        <taxon>Bacteria</taxon>
        <taxon>Bacillati</taxon>
        <taxon>Actinomycetota</taxon>
        <taxon>Actinomycetes</taxon>
        <taxon>Pseudonocardiales</taxon>
        <taxon>Pseudonocardiaceae</taxon>
        <taxon>Amycolatopsis</taxon>
    </lineage>
</organism>
<name>A0ABP6UXT3_9PSEU</name>
<evidence type="ECO:0000313" key="2">
    <source>
        <dbReference type="EMBL" id="GAA3522267.1"/>
    </source>
</evidence>
<dbReference type="EMBL" id="BAAAZN010000001">
    <property type="protein sequence ID" value="GAA3522267.1"/>
    <property type="molecule type" value="Genomic_DNA"/>
</dbReference>
<evidence type="ECO:0000256" key="1">
    <source>
        <dbReference type="SAM" id="MobiDB-lite"/>
    </source>
</evidence>
<feature type="region of interest" description="Disordered" evidence="1">
    <location>
        <begin position="82"/>
        <end position="103"/>
    </location>
</feature>
<gene>
    <name evidence="2" type="ORF">GCM10022222_00030</name>
</gene>
<dbReference type="Proteomes" id="UP001500689">
    <property type="component" value="Unassembled WGS sequence"/>
</dbReference>
<evidence type="ECO:0008006" key="4">
    <source>
        <dbReference type="Google" id="ProtNLM"/>
    </source>
</evidence>
<sequence length="103" mass="11471">MLVRFSCLAVAHAFATLRLLCMTDREKDVEILALRHQLTVLRRQLGDQRARLRFEDRAWLAALLAPLGRATLRRLRAAGRPGHGAVVASRAGEASPRAHKRAP</sequence>
<comment type="caution">
    <text evidence="2">The sequence shown here is derived from an EMBL/GenBank/DDBJ whole genome shotgun (WGS) entry which is preliminary data.</text>
</comment>
<accession>A0ABP6UXT3</accession>
<proteinExistence type="predicted"/>
<protein>
    <recommendedName>
        <fullName evidence="4">Transposase</fullName>
    </recommendedName>
</protein>
<keyword evidence="3" id="KW-1185">Reference proteome</keyword>
<reference evidence="3" key="1">
    <citation type="journal article" date="2019" name="Int. J. Syst. Evol. Microbiol.">
        <title>The Global Catalogue of Microorganisms (GCM) 10K type strain sequencing project: providing services to taxonomists for standard genome sequencing and annotation.</title>
        <authorList>
            <consortium name="The Broad Institute Genomics Platform"/>
            <consortium name="The Broad Institute Genome Sequencing Center for Infectious Disease"/>
            <person name="Wu L."/>
            <person name="Ma J."/>
        </authorList>
    </citation>
    <scope>NUCLEOTIDE SEQUENCE [LARGE SCALE GENOMIC DNA]</scope>
    <source>
        <strain evidence="3">JCM 16898</strain>
    </source>
</reference>
<evidence type="ECO:0000313" key="3">
    <source>
        <dbReference type="Proteomes" id="UP001500689"/>
    </source>
</evidence>